<dbReference type="GO" id="GO:0016620">
    <property type="term" value="F:oxidoreductase activity, acting on the aldehyde or oxo group of donors, NAD or NADP as acceptor"/>
    <property type="evidence" value="ECO:0007669"/>
    <property type="project" value="InterPro"/>
</dbReference>
<comment type="caution">
    <text evidence="4">The sequence shown here is derived from an EMBL/GenBank/DDBJ whole genome shotgun (WGS) entry which is preliminary data.</text>
</comment>
<dbReference type="InterPro" id="IPR016160">
    <property type="entry name" value="Ald_DH_CS_CYS"/>
</dbReference>
<dbReference type="Gene3D" id="3.40.605.10">
    <property type="entry name" value="Aldehyde Dehydrogenase, Chain A, domain 1"/>
    <property type="match status" value="1"/>
</dbReference>
<reference evidence="4" key="1">
    <citation type="journal article" date="2020" name="mSystems">
        <title>Genome- and Community-Level Interaction Insights into Carbon Utilization and Element Cycling Functions of Hydrothermarchaeota in Hydrothermal Sediment.</title>
        <authorList>
            <person name="Zhou Z."/>
            <person name="Liu Y."/>
            <person name="Xu W."/>
            <person name="Pan J."/>
            <person name="Luo Z.H."/>
            <person name="Li M."/>
        </authorList>
    </citation>
    <scope>NUCLEOTIDE SEQUENCE [LARGE SCALE GENOMIC DNA]</scope>
    <source>
        <strain evidence="4">SpSt-349</strain>
    </source>
</reference>
<dbReference type="Gene3D" id="3.40.309.10">
    <property type="entry name" value="Aldehyde Dehydrogenase, Chain A, domain 2"/>
    <property type="match status" value="1"/>
</dbReference>
<dbReference type="PANTHER" id="PTHR43353:SF5">
    <property type="entry name" value="SUCCINATE-SEMIALDEHYDE DEHYDROGENASE, MITOCHONDRIAL"/>
    <property type="match status" value="1"/>
</dbReference>
<dbReference type="PANTHER" id="PTHR43353">
    <property type="entry name" value="SUCCINATE-SEMIALDEHYDE DEHYDROGENASE, MITOCHONDRIAL"/>
    <property type="match status" value="1"/>
</dbReference>
<dbReference type="SUPFAM" id="SSF53720">
    <property type="entry name" value="ALDH-like"/>
    <property type="match status" value="1"/>
</dbReference>
<comment type="similarity">
    <text evidence="1">Belongs to the aldehyde dehydrogenase family.</text>
</comment>
<evidence type="ECO:0000259" key="3">
    <source>
        <dbReference type="Pfam" id="PF00171"/>
    </source>
</evidence>
<keyword evidence="2" id="KW-0560">Oxidoreductase</keyword>
<evidence type="ECO:0000313" key="4">
    <source>
        <dbReference type="EMBL" id="HEN40862.1"/>
    </source>
</evidence>
<dbReference type="InterPro" id="IPR015590">
    <property type="entry name" value="Aldehyde_DH_dom"/>
</dbReference>
<evidence type="ECO:0000256" key="1">
    <source>
        <dbReference type="ARBA" id="ARBA00009986"/>
    </source>
</evidence>
<dbReference type="InterPro" id="IPR016161">
    <property type="entry name" value="Ald_DH/histidinol_DH"/>
</dbReference>
<dbReference type="InterPro" id="IPR050740">
    <property type="entry name" value="Aldehyde_DH_Superfamily"/>
</dbReference>
<feature type="domain" description="Aldehyde dehydrogenase" evidence="3">
    <location>
        <begin position="61"/>
        <end position="506"/>
    </location>
</feature>
<organism evidence="4">
    <name type="scientific">Geobacter metallireducens</name>
    <dbReference type="NCBI Taxonomy" id="28232"/>
    <lineage>
        <taxon>Bacteria</taxon>
        <taxon>Pseudomonadati</taxon>
        <taxon>Thermodesulfobacteriota</taxon>
        <taxon>Desulfuromonadia</taxon>
        <taxon>Geobacterales</taxon>
        <taxon>Geobacteraceae</taxon>
        <taxon>Geobacter</taxon>
    </lineage>
</organism>
<accession>A0A831U9D5</accession>
<dbReference type="AlphaFoldDB" id="A0A831U9D5"/>
<gene>
    <name evidence="4" type="ORF">ENQ87_00580</name>
</gene>
<proteinExistence type="inferred from homology"/>
<sequence length="541" mass="59044">MTIREKIAALFPLPEEIPPQHRLPAPLELRSYLAGGELRPWEGAVQEVLSPVCVRTPAGAERVRIGSFPLMGEADALAALDAAVAAYDNGRGEWPTMTVAGRIGHVQRFAARMKEHRTEVVRLLMWEIGKSEKDAAKEFDRTIAYIADTIDALKELDRVSSRFVIHEGIIGQIRRAPLGVALCMGPYNYPLNETFTTLIPALIMGNTVLLKPPRHGVLLFAPLLEAFRDSFPPGVVNTLFGAGRAVTPPLMASGKVDVLAFIGTSPAANALHKGHPRPHRLRTVLGLEAKNPAIVLPDADLNLAVEECIAGSLTFNGQRCTALKIIFVHESVVDHFLALFSRTLAVVGSGMPWEPGVMITPLPEPGKTVYLTELLEDARRHGARIVNEGGGTVNGSFFHPALVYPVTPAMRLYREEQFGPIVPVVPFTDVAAPIRAIEESDYGQQVSIFGRDPQTLAGLMDHLVNQVSRVNINSQCQRGPDIFPFTGRKDSAVGTLSVSDALRSFSIRTLVAAKEIDLNKEIIADIVREHRSNFLSTDFIL</sequence>
<dbReference type="PROSITE" id="PS00070">
    <property type="entry name" value="ALDEHYDE_DEHYDR_CYS"/>
    <property type="match status" value="1"/>
</dbReference>
<dbReference type="InterPro" id="IPR016163">
    <property type="entry name" value="Ald_DH_C"/>
</dbReference>
<dbReference type="Pfam" id="PF00171">
    <property type="entry name" value="Aldedh"/>
    <property type="match status" value="1"/>
</dbReference>
<name>A0A831U9D5_GEOME</name>
<dbReference type="EMBL" id="DSOV01000002">
    <property type="protein sequence ID" value="HEN40862.1"/>
    <property type="molecule type" value="Genomic_DNA"/>
</dbReference>
<protein>
    <submittedName>
        <fullName evidence="4">NADP-dependent glyceraldehyde-3-phosphate dehydrogenase</fullName>
    </submittedName>
</protein>
<dbReference type="InterPro" id="IPR016162">
    <property type="entry name" value="Ald_DH_N"/>
</dbReference>
<dbReference type="CDD" id="cd07082">
    <property type="entry name" value="ALDH_F11_NP-GAPDH"/>
    <property type="match status" value="1"/>
</dbReference>
<evidence type="ECO:0000256" key="2">
    <source>
        <dbReference type="ARBA" id="ARBA00023002"/>
    </source>
</evidence>